<feature type="region of interest" description="Disordered" evidence="1">
    <location>
        <begin position="1"/>
        <end position="320"/>
    </location>
</feature>
<dbReference type="Proteomes" id="UP001187734">
    <property type="component" value="Unassembled WGS sequence"/>
</dbReference>
<proteinExistence type="predicted"/>
<sequence>MSQNYRGGGGGDQGHRQEPGFSRDHGGQNQREPAEAIDFWGPPLGYQQEPVYQYGGRYLQTEQDAYRQRDEPPAFHNNGQPVPGSWEEDGVLFGPYEGENVRDWRDRREPPPEQILRYEYRGSQRPLEQSSRYEDRGNQPLPLTPGQLYGRDQRGFAPPGQSSNFQHEGFSYHGSLPYMPPVRVPQAQNRPPSQAPNRASTYQSSNTGSSQTSLPNQNRGVFMGHSHRANAGGQSKNPNPNSRKRKRKHTTQSTETLASANDSAKKIKLEDDNSNTGHGFQKSLHSGKKGGVNVGNLNNTKATTDASTKPTIPGHTGEAMQTSSLREITDAKKQRLQVFKVLRAIVPGSAFKLPDATEEELAEIEAYRVIQEQKRIRVRGQMASEKAVTDTTHDGTVPKKVEMDVCGNCTDRSHVVADCNKPQSDGLIHGCAICNAADHSTWGCQRLPRGNGTTLEQLKELVFKRANRPPLHGKYWYPLMYSYMQAHPDTEVPGLPWTKEFSQPYHSSSMLQHKLRFEMDNNEEVTVDPKTSTWQAAVAHYGIPHQRRTKSKAKH</sequence>
<evidence type="ECO:0000256" key="1">
    <source>
        <dbReference type="SAM" id="MobiDB-lite"/>
    </source>
</evidence>
<feature type="compositionally biased region" description="Polar residues" evidence="1">
    <location>
        <begin position="300"/>
        <end position="310"/>
    </location>
</feature>
<evidence type="ECO:0000313" key="3">
    <source>
        <dbReference type="Proteomes" id="UP001187734"/>
    </source>
</evidence>
<feature type="compositionally biased region" description="Basic and acidic residues" evidence="1">
    <location>
        <begin position="64"/>
        <end position="73"/>
    </location>
</feature>
<gene>
    <name evidence="2" type="ORF">FTOL_08342</name>
</gene>
<name>A0AAE8MF49_9HYPO</name>
<accession>A0AAE8MF49</accession>
<keyword evidence="3" id="KW-1185">Reference proteome</keyword>
<feature type="compositionally biased region" description="Polar residues" evidence="1">
    <location>
        <begin position="232"/>
        <end position="241"/>
    </location>
</feature>
<feature type="compositionally biased region" description="Gly residues" evidence="1">
    <location>
        <begin position="1"/>
        <end position="12"/>
    </location>
</feature>
<feature type="compositionally biased region" description="Basic and acidic residues" evidence="1">
    <location>
        <begin position="99"/>
        <end position="122"/>
    </location>
</feature>
<feature type="compositionally biased region" description="Basic and acidic residues" evidence="1">
    <location>
        <begin position="13"/>
        <end position="26"/>
    </location>
</feature>
<protein>
    <submittedName>
        <fullName evidence="2">Uncharacterized protein</fullName>
    </submittedName>
</protein>
<evidence type="ECO:0000313" key="2">
    <source>
        <dbReference type="EMBL" id="SPJ79951.1"/>
    </source>
</evidence>
<dbReference type="AlphaFoldDB" id="A0AAE8MF49"/>
<dbReference type="EMBL" id="ONZP01000289">
    <property type="protein sequence ID" value="SPJ79951.1"/>
    <property type="molecule type" value="Genomic_DNA"/>
</dbReference>
<feature type="compositionally biased region" description="Polar residues" evidence="1">
    <location>
        <begin position="186"/>
        <end position="219"/>
    </location>
</feature>
<comment type="caution">
    <text evidence="2">The sequence shown here is derived from an EMBL/GenBank/DDBJ whole genome shotgun (WGS) entry which is preliminary data.</text>
</comment>
<feature type="compositionally biased region" description="Polar residues" evidence="1">
    <location>
        <begin position="251"/>
        <end position="262"/>
    </location>
</feature>
<reference evidence="2" key="1">
    <citation type="submission" date="2018-03" db="EMBL/GenBank/DDBJ databases">
        <authorList>
            <person name="Guldener U."/>
        </authorList>
    </citation>
    <scope>NUCLEOTIDE SEQUENCE</scope>
</reference>
<organism evidence="2 3">
    <name type="scientific">Fusarium torulosum</name>
    <dbReference type="NCBI Taxonomy" id="33205"/>
    <lineage>
        <taxon>Eukaryota</taxon>
        <taxon>Fungi</taxon>
        <taxon>Dikarya</taxon>
        <taxon>Ascomycota</taxon>
        <taxon>Pezizomycotina</taxon>
        <taxon>Sordariomycetes</taxon>
        <taxon>Hypocreomycetidae</taxon>
        <taxon>Hypocreales</taxon>
        <taxon>Nectriaceae</taxon>
        <taxon>Fusarium</taxon>
    </lineage>
</organism>